<evidence type="ECO:0000256" key="1">
    <source>
        <dbReference type="ARBA" id="ARBA00022729"/>
    </source>
</evidence>
<dbReference type="Pfam" id="PF07501">
    <property type="entry name" value="G5"/>
    <property type="match status" value="2"/>
</dbReference>
<dbReference type="Gene3D" id="2.60.40.4300">
    <property type="match status" value="1"/>
</dbReference>
<dbReference type="Gene3D" id="2.20.230.10">
    <property type="entry name" value="Resuscitation-promoting factor rpfb"/>
    <property type="match status" value="2"/>
</dbReference>
<dbReference type="InterPro" id="IPR041495">
    <property type="entry name" value="Mub_B2"/>
</dbReference>
<feature type="region of interest" description="Disordered" evidence="2">
    <location>
        <begin position="192"/>
        <end position="214"/>
    </location>
</feature>
<feature type="compositionally biased region" description="Low complexity" evidence="2">
    <location>
        <begin position="199"/>
        <end position="214"/>
    </location>
</feature>
<dbReference type="PROSITE" id="PS51109">
    <property type="entry name" value="G5"/>
    <property type="match status" value="2"/>
</dbReference>
<dbReference type="Pfam" id="PF03217">
    <property type="entry name" value="SlpA"/>
    <property type="match status" value="1"/>
</dbReference>
<gene>
    <name evidence="4" type="ORF">lacNasYZ03_00340</name>
</gene>
<dbReference type="Pfam" id="PF17966">
    <property type="entry name" value="Muc_B2"/>
    <property type="match status" value="1"/>
</dbReference>
<protein>
    <recommendedName>
        <fullName evidence="3">G5 domain-containing protein</fullName>
    </recommendedName>
</protein>
<feature type="domain" description="G5" evidence="3">
    <location>
        <begin position="210"/>
        <end position="286"/>
    </location>
</feature>
<comment type="caution">
    <text evidence="4">The sequence shown here is derived from an EMBL/GenBank/DDBJ whole genome shotgun (WGS) entry which is preliminary data.</text>
</comment>
<feature type="domain" description="G5" evidence="3">
    <location>
        <begin position="279"/>
        <end position="358"/>
    </location>
</feature>
<accession>A0ABQ3W617</accession>
<name>A0ABQ3W617_9LACO</name>
<dbReference type="EMBL" id="BOCI01000013">
    <property type="protein sequence ID" value="GHW00347.1"/>
    <property type="molecule type" value="Genomic_DNA"/>
</dbReference>
<evidence type="ECO:0000256" key="2">
    <source>
        <dbReference type="SAM" id="MobiDB-lite"/>
    </source>
</evidence>
<evidence type="ECO:0000259" key="3">
    <source>
        <dbReference type="PROSITE" id="PS51109"/>
    </source>
</evidence>
<organism evidence="4 5">
    <name type="scientific">Lactobacillus nasalidis</name>
    <dbReference type="NCBI Taxonomy" id="2797258"/>
    <lineage>
        <taxon>Bacteria</taxon>
        <taxon>Bacillati</taxon>
        <taxon>Bacillota</taxon>
        <taxon>Bacilli</taxon>
        <taxon>Lactobacillales</taxon>
        <taxon>Lactobacillaceae</taxon>
        <taxon>Lactobacillus</taxon>
    </lineage>
</organism>
<evidence type="ECO:0000313" key="5">
    <source>
        <dbReference type="Proteomes" id="UP000616547"/>
    </source>
</evidence>
<sequence length="360" mass="39584">MKVAKIFIGVSASVALITAGMQIAGTAQVQAAAKYQVRVSKKAYIFTSKGKKTKKFYKKNASLQVYGTKWIKGKLYYKISGDKYVLTSYAKKVASRYTYSSQTKRITRTIKMYQPKGVKTVVQNAYVSRKVKTDTKNNKKSYGKWSTSSWAQYTVATVDGYTASQVTVKAAKVTSKTKNKMVKISYKAVETKNTDESKTTNSSSTSTNTVKNTSKADSIKTEIVPFKTIYKADPTMESGTRKLITLGQNGIDIVTTTYAPDGKTYGLSVNPIEEKIDQVVAIGTKPITQYTVKPYNTIRKNDPTLPKGTTRVEKKGVDGWTTSTQTFSVNSETGEVKSGYTVEVQNPVDEVILVGTKGVN</sequence>
<keyword evidence="1" id="KW-0732">Signal</keyword>
<proteinExistence type="predicted"/>
<keyword evidence="5" id="KW-1185">Reference proteome</keyword>
<reference evidence="5" key="1">
    <citation type="submission" date="2021-01" db="EMBL/GenBank/DDBJ databases">
        <title>Draft genome sequence of Nasalis larvatus strain YZ03.</title>
        <authorList>
            <person name="Suzuki-Hashido N."/>
            <person name="Tsuchida S."/>
            <person name="Hayakawa T."/>
        </authorList>
    </citation>
    <scope>NUCLEOTIDE SEQUENCE [LARGE SCALE GENOMIC DNA]</scope>
    <source>
        <strain evidence="5">YZ03</strain>
    </source>
</reference>
<evidence type="ECO:0000313" key="4">
    <source>
        <dbReference type="EMBL" id="GHW00347.1"/>
    </source>
</evidence>
<dbReference type="InterPro" id="IPR024968">
    <property type="entry name" value="SlpA_C_lactobacillus"/>
</dbReference>
<dbReference type="RefSeq" id="WP_201331803.1">
    <property type="nucleotide sequence ID" value="NZ_BOCG01000715.1"/>
</dbReference>
<dbReference type="InterPro" id="IPR011098">
    <property type="entry name" value="G5_dom"/>
</dbReference>
<dbReference type="SMART" id="SM01208">
    <property type="entry name" value="G5"/>
    <property type="match status" value="2"/>
</dbReference>
<dbReference type="Proteomes" id="UP000616547">
    <property type="component" value="Unassembled WGS sequence"/>
</dbReference>